<evidence type="ECO:0000313" key="3">
    <source>
        <dbReference type="EMBL" id="RKP27962.1"/>
    </source>
</evidence>
<protein>
    <submittedName>
        <fullName evidence="3">X-domain of DnaJ-containing-domain-containing protein</fullName>
    </submittedName>
</protein>
<dbReference type="PROSITE" id="PS50076">
    <property type="entry name" value="DNAJ_2"/>
    <property type="match status" value="1"/>
</dbReference>
<feature type="compositionally biased region" description="Acidic residues" evidence="1">
    <location>
        <begin position="115"/>
        <end position="127"/>
    </location>
</feature>
<dbReference type="OrthoDB" id="552049at2759"/>
<gene>
    <name evidence="3" type="ORF">SYNPS1DRAFT_7000</name>
</gene>
<keyword evidence="4" id="KW-1185">Reference proteome</keyword>
<feature type="non-terminal residue" evidence="3">
    <location>
        <position position="339"/>
    </location>
</feature>
<name>A0A4P9Z700_9FUNG</name>
<dbReference type="InterPro" id="IPR001623">
    <property type="entry name" value="DnaJ_domain"/>
</dbReference>
<dbReference type="InterPro" id="IPR036869">
    <property type="entry name" value="J_dom_sf"/>
</dbReference>
<dbReference type="PANTHER" id="PTHR44924:SF1">
    <property type="entry name" value="DNAJ SUBFAMILY A MEMBER 2"/>
    <property type="match status" value="1"/>
</dbReference>
<reference evidence="4" key="1">
    <citation type="journal article" date="2018" name="Nat. Microbiol.">
        <title>Leveraging single-cell genomics to expand the fungal tree of life.</title>
        <authorList>
            <person name="Ahrendt S.R."/>
            <person name="Quandt C.A."/>
            <person name="Ciobanu D."/>
            <person name="Clum A."/>
            <person name="Salamov A."/>
            <person name="Andreopoulos B."/>
            <person name="Cheng J.F."/>
            <person name="Woyke T."/>
            <person name="Pelin A."/>
            <person name="Henrissat B."/>
            <person name="Reynolds N.K."/>
            <person name="Benny G.L."/>
            <person name="Smith M.E."/>
            <person name="James T.Y."/>
            <person name="Grigoriev I.V."/>
        </authorList>
    </citation>
    <scope>NUCLEOTIDE SEQUENCE [LARGE SCALE GENOMIC DNA]</scope>
    <source>
        <strain evidence="4">Benny S71-1</strain>
    </source>
</reference>
<feature type="domain" description="J" evidence="2">
    <location>
        <begin position="7"/>
        <end position="71"/>
    </location>
</feature>
<dbReference type="InterPro" id="IPR026894">
    <property type="entry name" value="DnaJ_X"/>
</dbReference>
<proteinExistence type="predicted"/>
<dbReference type="SMART" id="SM00271">
    <property type="entry name" value="DnaJ"/>
    <property type="match status" value="1"/>
</dbReference>
<dbReference type="Pfam" id="PF00226">
    <property type="entry name" value="DnaJ"/>
    <property type="match status" value="1"/>
</dbReference>
<dbReference type="PROSITE" id="PS00636">
    <property type="entry name" value="DNAJ_1"/>
    <property type="match status" value="1"/>
</dbReference>
<dbReference type="SUPFAM" id="SSF46565">
    <property type="entry name" value="Chaperone J-domain"/>
    <property type="match status" value="1"/>
</dbReference>
<dbReference type="PANTHER" id="PTHR44924">
    <property type="entry name" value="DNAJ SUBFAMILY A MEMBER 2"/>
    <property type="match status" value="1"/>
</dbReference>
<dbReference type="EMBL" id="KZ989131">
    <property type="protein sequence ID" value="RKP27962.1"/>
    <property type="molecule type" value="Genomic_DNA"/>
</dbReference>
<sequence>EKPASMEYYDLFEVSATASQDEIRKKYYKLAIKYHPDKNSDPNAEEHFKRISEAYQVLSDPELRKRYNEYGTLDVTPEGGFVDPEEFFQQQFGGERFLNIIGKISIGREFRDLVDETAETEEDGSLTEEEKKQRRDMIQRQTNERRQKERAERVEKLVDNLTRKLSVFTETACTAEDLANFRTIQQIEAEELKQESHGTELLHAIGYTYTSKAEQYMGRHEMLGLAGVYRRMREKGHIFSETVSTIRSALDLQRSFQQLQQADETGNLEADERAKLEEAAARQGLYAMWKGSKLEVQSVLREVCDRVLHDEAASKDTRNKRALALKELGDVYSAIQPEQ</sequence>
<dbReference type="AlphaFoldDB" id="A0A4P9Z700"/>
<dbReference type="InterPro" id="IPR018253">
    <property type="entry name" value="DnaJ_domain_CS"/>
</dbReference>
<evidence type="ECO:0000313" key="4">
    <source>
        <dbReference type="Proteomes" id="UP000278143"/>
    </source>
</evidence>
<organism evidence="3 4">
    <name type="scientific">Syncephalis pseudoplumigaleata</name>
    <dbReference type="NCBI Taxonomy" id="1712513"/>
    <lineage>
        <taxon>Eukaryota</taxon>
        <taxon>Fungi</taxon>
        <taxon>Fungi incertae sedis</taxon>
        <taxon>Zoopagomycota</taxon>
        <taxon>Zoopagomycotina</taxon>
        <taxon>Zoopagomycetes</taxon>
        <taxon>Zoopagales</taxon>
        <taxon>Piptocephalidaceae</taxon>
        <taxon>Syncephalis</taxon>
    </lineage>
</organism>
<dbReference type="PRINTS" id="PR00625">
    <property type="entry name" value="JDOMAIN"/>
</dbReference>
<accession>A0A4P9Z700</accession>
<dbReference type="CDD" id="cd06257">
    <property type="entry name" value="DnaJ"/>
    <property type="match status" value="1"/>
</dbReference>
<dbReference type="Pfam" id="PF14308">
    <property type="entry name" value="DnaJ-X"/>
    <property type="match status" value="1"/>
</dbReference>
<feature type="region of interest" description="Disordered" evidence="1">
    <location>
        <begin position="115"/>
        <end position="151"/>
    </location>
</feature>
<feature type="non-terminal residue" evidence="3">
    <location>
        <position position="1"/>
    </location>
</feature>
<feature type="compositionally biased region" description="Basic and acidic residues" evidence="1">
    <location>
        <begin position="128"/>
        <end position="151"/>
    </location>
</feature>
<evidence type="ECO:0000259" key="2">
    <source>
        <dbReference type="PROSITE" id="PS50076"/>
    </source>
</evidence>
<dbReference type="Proteomes" id="UP000278143">
    <property type="component" value="Unassembled WGS sequence"/>
</dbReference>
<evidence type="ECO:0000256" key="1">
    <source>
        <dbReference type="SAM" id="MobiDB-lite"/>
    </source>
</evidence>
<dbReference type="Gene3D" id="1.10.287.110">
    <property type="entry name" value="DnaJ domain"/>
    <property type="match status" value="1"/>
</dbReference>